<dbReference type="GO" id="GO:0005886">
    <property type="term" value="C:plasma membrane"/>
    <property type="evidence" value="ECO:0007669"/>
    <property type="project" value="UniProtKB-SubCell"/>
</dbReference>
<dbReference type="PANTHER" id="PTHR33908:SF11">
    <property type="entry name" value="MEMBRANE PROTEIN"/>
    <property type="match status" value="1"/>
</dbReference>
<dbReference type="EC" id="2.4.-.-" evidence="10"/>
<keyword evidence="6 8" id="KW-1133">Transmembrane helix</keyword>
<accession>A0A975G5M8</accession>
<evidence type="ECO:0000256" key="4">
    <source>
        <dbReference type="ARBA" id="ARBA00022679"/>
    </source>
</evidence>
<dbReference type="GO" id="GO:0009103">
    <property type="term" value="P:lipopolysaccharide biosynthetic process"/>
    <property type="evidence" value="ECO:0007669"/>
    <property type="project" value="UniProtKB-ARBA"/>
</dbReference>
<feature type="transmembrane region" description="Helical" evidence="8">
    <location>
        <begin position="208"/>
        <end position="228"/>
    </location>
</feature>
<dbReference type="PANTHER" id="PTHR33908">
    <property type="entry name" value="MANNOSYLTRANSFERASE YKCB-RELATED"/>
    <property type="match status" value="1"/>
</dbReference>
<evidence type="ECO:0000256" key="5">
    <source>
        <dbReference type="ARBA" id="ARBA00022692"/>
    </source>
</evidence>
<dbReference type="RefSeq" id="WP_211629863.1">
    <property type="nucleotide sequence ID" value="NZ_CP073100.1"/>
</dbReference>
<feature type="transmembrane region" description="Helical" evidence="8">
    <location>
        <begin position="292"/>
        <end position="309"/>
    </location>
</feature>
<comment type="subcellular location">
    <subcellularLocation>
        <location evidence="1">Cell membrane</location>
        <topology evidence="1">Multi-pass membrane protein</topology>
    </subcellularLocation>
</comment>
<organism evidence="10 11">
    <name type="scientific">Luteolibacter ambystomatis</name>
    <dbReference type="NCBI Taxonomy" id="2824561"/>
    <lineage>
        <taxon>Bacteria</taxon>
        <taxon>Pseudomonadati</taxon>
        <taxon>Verrucomicrobiota</taxon>
        <taxon>Verrucomicrobiia</taxon>
        <taxon>Verrucomicrobiales</taxon>
        <taxon>Verrucomicrobiaceae</taxon>
        <taxon>Luteolibacter</taxon>
    </lineage>
</organism>
<feature type="domain" description="Glycosyltransferase RgtA/B/C/D-like" evidence="9">
    <location>
        <begin position="69"/>
        <end position="228"/>
    </location>
</feature>
<feature type="transmembrane region" description="Helical" evidence="8">
    <location>
        <begin position="122"/>
        <end position="142"/>
    </location>
</feature>
<feature type="transmembrane region" description="Helical" evidence="8">
    <location>
        <begin position="27"/>
        <end position="50"/>
    </location>
</feature>
<gene>
    <name evidence="10" type="ORF">KBB96_12935</name>
</gene>
<evidence type="ECO:0000256" key="2">
    <source>
        <dbReference type="ARBA" id="ARBA00022475"/>
    </source>
</evidence>
<feature type="transmembrane region" description="Helical" evidence="8">
    <location>
        <begin position="90"/>
        <end position="110"/>
    </location>
</feature>
<keyword evidence="3 10" id="KW-0328">Glycosyltransferase</keyword>
<evidence type="ECO:0000259" key="9">
    <source>
        <dbReference type="Pfam" id="PF13231"/>
    </source>
</evidence>
<dbReference type="InterPro" id="IPR038731">
    <property type="entry name" value="RgtA/B/C-like"/>
</dbReference>
<proteinExistence type="predicted"/>
<evidence type="ECO:0000256" key="1">
    <source>
        <dbReference type="ARBA" id="ARBA00004651"/>
    </source>
</evidence>
<sequence length="513" mass="56657">MYATSPTSSSHRPDTPPADEALWNRRAILFLLALTTLRLVIHACGVIGVLGDEAYYWEWGNHLAAGYYSKPPLIGWIMGMLRLSGLDHAFGLKTTANLLSTLSLAGLYLFTRQWFGARTAWWTLATAGLSAGSLMLGSFLTIDSPLVAMWSVALAASSSLLRNGPRPGNVIVLTLSLGIGMLGKQMMMLFPVLLFIAAWRLRVPRRTWRAVIACSLLSFLALLPPVLWNAHHDWVTFKHTGHHFEGAPVTPAAIGKRLAEYIGSQFMVAGPVALALAIAALRNRESRHRYRIPLIFGVIGWTACLLMNLRQEVNPNWPAVYLFSWMPAGIAWAMDRRPGLAKAALWLNAAITLAALGAILFPSLWNKGDKKFWYGWDSLAREVDALQPTTNPGEKPLLIVAGSRFTAAQVAFLSPRRPELHTWYYGREFIPGTTRQRGVTSQFDLWPGPSCPVTRPLVVLVDENLPLPQGLENALVNPAPPKKVHVRFGRKNGANFNLIRAEGLTSWPPPPFE</sequence>
<evidence type="ECO:0000256" key="8">
    <source>
        <dbReference type="SAM" id="Phobius"/>
    </source>
</evidence>
<evidence type="ECO:0000256" key="7">
    <source>
        <dbReference type="ARBA" id="ARBA00023136"/>
    </source>
</evidence>
<feature type="transmembrane region" description="Helical" evidence="8">
    <location>
        <begin position="261"/>
        <end position="280"/>
    </location>
</feature>
<dbReference type="Proteomes" id="UP000676169">
    <property type="component" value="Chromosome"/>
</dbReference>
<dbReference type="AlphaFoldDB" id="A0A975G5M8"/>
<dbReference type="EMBL" id="CP073100">
    <property type="protein sequence ID" value="QUE49774.1"/>
    <property type="molecule type" value="Genomic_DNA"/>
</dbReference>
<keyword evidence="2" id="KW-1003">Cell membrane</keyword>
<keyword evidence="5 8" id="KW-0812">Transmembrane</keyword>
<name>A0A975G5M8_9BACT</name>
<evidence type="ECO:0000313" key="10">
    <source>
        <dbReference type="EMBL" id="QUE49774.1"/>
    </source>
</evidence>
<feature type="transmembrane region" description="Helical" evidence="8">
    <location>
        <begin position="170"/>
        <end position="196"/>
    </location>
</feature>
<feature type="transmembrane region" description="Helical" evidence="8">
    <location>
        <begin position="345"/>
        <end position="365"/>
    </location>
</feature>
<reference evidence="10" key="1">
    <citation type="submission" date="2021-04" db="EMBL/GenBank/DDBJ databases">
        <title>Luteolibacter sp. 32A isolated from the skin of an Anderson's salamander (Ambystoma andersonii).</title>
        <authorList>
            <person name="Spergser J."/>
            <person name="Busse H.-J."/>
        </authorList>
    </citation>
    <scope>NUCLEOTIDE SEQUENCE</scope>
    <source>
        <strain evidence="10">32A</strain>
    </source>
</reference>
<keyword evidence="11" id="KW-1185">Reference proteome</keyword>
<protein>
    <submittedName>
        <fullName evidence="10">Glycosyltransferase family 39 protein</fullName>
        <ecNumber evidence="10">2.4.-.-</ecNumber>
    </submittedName>
</protein>
<dbReference type="InterPro" id="IPR050297">
    <property type="entry name" value="LipidA_mod_glycosyltrf_83"/>
</dbReference>
<keyword evidence="4 10" id="KW-0808">Transferase</keyword>
<evidence type="ECO:0000256" key="6">
    <source>
        <dbReference type="ARBA" id="ARBA00022989"/>
    </source>
</evidence>
<dbReference type="GO" id="GO:0016763">
    <property type="term" value="F:pentosyltransferase activity"/>
    <property type="evidence" value="ECO:0007669"/>
    <property type="project" value="TreeGrafter"/>
</dbReference>
<evidence type="ECO:0000256" key="3">
    <source>
        <dbReference type="ARBA" id="ARBA00022676"/>
    </source>
</evidence>
<dbReference type="Pfam" id="PF13231">
    <property type="entry name" value="PMT_2"/>
    <property type="match status" value="1"/>
</dbReference>
<dbReference type="KEGG" id="lamb:KBB96_12935"/>
<keyword evidence="7 8" id="KW-0472">Membrane</keyword>
<evidence type="ECO:0000313" key="11">
    <source>
        <dbReference type="Proteomes" id="UP000676169"/>
    </source>
</evidence>